<dbReference type="OrthoDB" id="2113294at2759"/>
<gene>
    <name evidence="1" type="ORF">DILT_LOCUS11154</name>
</gene>
<dbReference type="EMBL" id="UYRU01062127">
    <property type="protein sequence ID" value="VDN15323.1"/>
    <property type="molecule type" value="Genomic_DNA"/>
</dbReference>
<accession>A0A3P7LWB7</accession>
<evidence type="ECO:0000313" key="2">
    <source>
        <dbReference type="Proteomes" id="UP000281553"/>
    </source>
</evidence>
<organism evidence="1 2">
    <name type="scientific">Dibothriocephalus latus</name>
    <name type="common">Fish tapeworm</name>
    <name type="synonym">Diphyllobothrium latum</name>
    <dbReference type="NCBI Taxonomy" id="60516"/>
    <lineage>
        <taxon>Eukaryota</taxon>
        <taxon>Metazoa</taxon>
        <taxon>Spiralia</taxon>
        <taxon>Lophotrochozoa</taxon>
        <taxon>Platyhelminthes</taxon>
        <taxon>Cestoda</taxon>
        <taxon>Eucestoda</taxon>
        <taxon>Diphyllobothriidea</taxon>
        <taxon>Diphyllobothriidae</taxon>
        <taxon>Dibothriocephalus</taxon>
    </lineage>
</organism>
<reference evidence="1 2" key="1">
    <citation type="submission" date="2018-11" db="EMBL/GenBank/DDBJ databases">
        <authorList>
            <consortium name="Pathogen Informatics"/>
        </authorList>
    </citation>
    <scope>NUCLEOTIDE SEQUENCE [LARGE SCALE GENOMIC DNA]</scope>
</reference>
<proteinExistence type="predicted"/>
<name>A0A3P7LWB7_DIBLA</name>
<dbReference type="AlphaFoldDB" id="A0A3P7LWB7"/>
<protein>
    <submittedName>
        <fullName evidence="1">Uncharacterized protein</fullName>
    </submittedName>
</protein>
<keyword evidence="2" id="KW-1185">Reference proteome</keyword>
<evidence type="ECO:0000313" key="1">
    <source>
        <dbReference type="EMBL" id="VDN15323.1"/>
    </source>
</evidence>
<dbReference type="Proteomes" id="UP000281553">
    <property type="component" value="Unassembled WGS sequence"/>
</dbReference>
<sequence>MSLAGATALFNRQSDLKASVKFMRDRMARLWPAWTEGVQQYAVFLAQRGLPPNISLTGGPKLKVIK</sequence>